<dbReference type="Proteomes" id="UP000011713">
    <property type="component" value="Unassembled WGS sequence"/>
</dbReference>
<organism evidence="1 2">
    <name type="scientific">Hyaloperonospora arabidopsidis (strain Emoy2)</name>
    <name type="common">Downy mildew agent</name>
    <name type="synonym">Peronospora arabidopsidis</name>
    <dbReference type="NCBI Taxonomy" id="559515"/>
    <lineage>
        <taxon>Eukaryota</taxon>
        <taxon>Sar</taxon>
        <taxon>Stramenopiles</taxon>
        <taxon>Oomycota</taxon>
        <taxon>Peronosporomycetes</taxon>
        <taxon>Peronosporales</taxon>
        <taxon>Peronosporaceae</taxon>
        <taxon>Hyaloperonospora</taxon>
    </lineage>
</organism>
<dbReference type="AlphaFoldDB" id="M4BHR4"/>
<keyword evidence="2" id="KW-1185">Reference proteome</keyword>
<reference evidence="2" key="1">
    <citation type="journal article" date="2010" name="Science">
        <title>Signatures of adaptation to obligate biotrophy in the Hyaloperonospora arabidopsidis genome.</title>
        <authorList>
            <person name="Baxter L."/>
            <person name="Tripathy S."/>
            <person name="Ishaque N."/>
            <person name="Boot N."/>
            <person name="Cabral A."/>
            <person name="Kemen E."/>
            <person name="Thines M."/>
            <person name="Ah-Fong A."/>
            <person name="Anderson R."/>
            <person name="Badejoko W."/>
            <person name="Bittner-Eddy P."/>
            <person name="Boore J.L."/>
            <person name="Chibucos M.C."/>
            <person name="Coates M."/>
            <person name="Dehal P."/>
            <person name="Delehaunty K."/>
            <person name="Dong S."/>
            <person name="Downton P."/>
            <person name="Dumas B."/>
            <person name="Fabro G."/>
            <person name="Fronick C."/>
            <person name="Fuerstenberg S.I."/>
            <person name="Fulton L."/>
            <person name="Gaulin E."/>
            <person name="Govers F."/>
            <person name="Hughes L."/>
            <person name="Humphray S."/>
            <person name="Jiang R.H."/>
            <person name="Judelson H."/>
            <person name="Kamoun S."/>
            <person name="Kyung K."/>
            <person name="Meijer H."/>
            <person name="Minx P."/>
            <person name="Morris P."/>
            <person name="Nelson J."/>
            <person name="Phuntumart V."/>
            <person name="Qutob D."/>
            <person name="Rehmany A."/>
            <person name="Rougon-Cardoso A."/>
            <person name="Ryden P."/>
            <person name="Torto-Alalibo T."/>
            <person name="Studholme D."/>
            <person name="Wang Y."/>
            <person name="Win J."/>
            <person name="Wood J."/>
            <person name="Clifton S.W."/>
            <person name="Rogers J."/>
            <person name="Van den Ackerveken G."/>
            <person name="Jones J.D."/>
            <person name="McDowell J.M."/>
            <person name="Beynon J."/>
            <person name="Tyler B.M."/>
        </authorList>
    </citation>
    <scope>NUCLEOTIDE SEQUENCE [LARGE SCALE GENOMIC DNA]</scope>
    <source>
        <strain evidence="2">Emoy2</strain>
    </source>
</reference>
<evidence type="ECO:0000313" key="2">
    <source>
        <dbReference type="Proteomes" id="UP000011713"/>
    </source>
</evidence>
<name>M4BHR4_HYAAE</name>
<protein>
    <submittedName>
        <fullName evidence="1">Uncharacterized protein</fullName>
    </submittedName>
</protein>
<sequence>MPTHFVPFGNPHTVSQLQQLVPFRLPEPFSPKIVLPNLRARRAPSLLCILVTGAETASRNLLVSCRVVDTTVQALVPFTDSMSSAMHPVNVTLLASLVGSRSCGSNSVEATALTLRDVVCQLTFWRDKMSRLLMPEEVIELGHWHPLS</sequence>
<reference evidence="1" key="2">
    <citation type="submission" date="2015-06" db="UniProtKB">
        <authorList>
            <consortium name="EnsemblProtists"/>
        </authorList>
    </citation>
    <scope>IDENTIFICATION</scope>
    <source>
        <strain evidence="1">Emoy2</strain>
    </source>
</reference>
<dbReference type="VEuPathDB" id="FungiDB:HpaG805940"/>
<accession>M4BHR4</accession>
<dbReference type="EMBL" id="JH598269">
    <property type="status" value="NOT_ANNOTATED_CDS"/>
    <property type="molecule type" value="Genomic_DNA"/>
</dbReference>
<proteinExistence type="predicted"/>
<dbReference type="HOGENOM" id="CLU_1762290_0_0_1"/>
<dbReference type="EnsemblProtists" id="HpaT805940">
    <property type="protein sequence ID" value="HpaP805940"/>
    <property type="gene ID" value="HpaG805940"/>
</dbReference>
<dbReference type="InParanoid" id="M4BHR4"/>
<evidence type="ECO:0000313" key="1">
    <source>
        <dbReference type="EnsemblProtists" id="HpaP805940"/>
    </source>
</evidence>